<reference evidence="4" key="1">
    <citation type="submission" date="2014-08" db="EMBL/GenBank/DDBJ databases">
        <authorList>
            <person name="Murali S."/>
            <person name="Richards S."/>
            <person name="Bandaranaike D."/>
            <person name="Bellair M."/>
            <person name="Blankenburg K."/>
            <person name="Chao H."/>
            <person name="Dinh H."/>
            <person name="Doddapaneni H."/>
            <person name="Dugan-Rocha S."/>
            <person name="Elkadiri S."/>
            <person name="Gnanaolivu R."/>
            <person name="Hughes D."/>
            <person name="Lee S."/>
            <person name="Li M."/>
            <person name="Ming W."/>
            <person name="Munidasa M."/>
            <person name="Muniz J."/>
            <person name="Nguyen L."/>
            <person name="Osuji N."/>
            <person name="Pu L.-L."/>
            <person name="Puazo M."/>
            <person name="Skinner E."/>
            <person name="Qu C."/>
            <person name="Quiroz J."/>
            <person name="Raj R."/>
            <person name="Weissenberger G."/>
            <person name="Xin Y."/>
            <person name="Zou X."/>
            <person name="Han Y."/>
            <person name="Worley K."/>
            <person name="Muzny D."/>
            <person name="Gibbs R."/>
        </authorList>
    </citation>
    <scope>NUCLEOTIDE SEQUENCE</scope>
    <source>
        <strain evidence="4">HAZT.00-mixed</strain>
        <tissue evidence="4">Whole organism</tissue>
    </source>
</reference>
<gene>
    <name evidence="4" type="ORF">HAZT_HAZT002090</name>
</gene>
<evidence type="ECO:0000259" key="3">
    <source>
        <dbReference type="Pfam" id="PF19272"/>
    </source>
</evidence>
<dbReference type="InterPro" id="IPR045473">
    <property type="entry name" value="ASM_C"/>
</dbReference>
<dbReference type="EMBL" id="JQDR03003199">
    <property type="protein sequence ID" value="KAA0202657.1"/>
    <property type="molecule type" value="Genomic_DNA"/>
</dbReference>
<evidence type="ECO:0000313" key="4">
    <source>
        <dbReference type="EMBL" id="KAA0202657.1"/>
    </source>
</evidence>
<accession>A0A6A0HCN9</accession>
<dbReference type="PANTHER" id="PTHR10340">
    <property type="entry name" value="SPHINGOMYELIN PHOSPHODIESTERASE"/>
    <property type="match status" value="1"/>
</dbReference>
<feature type="domain" description="Sphingomyelin phosphodiesterase C-terminal" evidence="3">
    <location>
        <begin position="8"/>
        <end position="105"/>
    </location>
</feature>
<keyword evidence="1" id="KW-0378">Hydrolase</keyword>
<comment type="caution">
    <text evidence="4">The sequence shown here is derived from an EMBL/GenBank/DDBJ whole genome shotgun (WGS) entry which is preliminary data.</text>
</comment>
<evidence type="ECO:0000256" key="1">
    <source>
        <dbReference type="ARBA" id="ARBA00022801"/>
    </source>
</evidence>
<protein>
    <recommendedName>
        <fullName evidence="3">Sphingomyelin phosphodiesterase C-terminal domain-containing protein</fullName>
    </recommendedName>
</protein>
<reference evidence="4" key="3">
    <citation type="submission" date="2019-06" db="EMBL/GenBank/DDBJ databases">
        <authorList>
            <person name="Poynton C."/>
            <person name="Hasenbein S."/>
            <person name="Benoit J.B."/>
            <person name="Sepulveda M.S."/>
            <person name="Poelchau M.F."/>
            <person name="Murali S.C."/>
            <person name="Chen S."/>
            <person name="Glastad K.M."/>
            <person name="Werren J.H."/>
            <person name="Vineis J.H."/>
            <person name="Bowen J.L."/>
            <person name="Friedrich M."/>
            <person name="Jones J."/>
            <person name="Robertson H.M."/>
            <person name="Feyereisen R."/>
            <person name="Mechler-Hickson A."/>
            <person name="Mathers N."/>
            <person name="Lee C.E."/>
            <person name="Colbourne J.K."/>
            <person name="Biales A."/>
            <person name="Johnston J.S."/>
            <person name="Wellborn G.A."/>
            <person name="Rosendale A.J."/>
            <person name="Cridge A.G."/>
            <person name="Munoz-Torres M.C."/>
            <person name="Bain P.A."/>
            <person name="Manny A.R."/>
            <person name="Major K.M."/>
            <person name="Lambert F.N."/>
            <person name="Vulpe C.D."/>
            <person name="Tuck P."/>
            <person name="Blalock B.J."/>
            <person name="Lin Y.-Y."/>
            <person name="Smith M.E."/>
            <person name="Ochoa-Acuna H."/>
            <person name="Chen M.-J.M."/>
            <person name="Childers C.P."/>
            <person name="Qu J."/>
            <person name="Dugan S."/>
            <person name="Lee S.L."/>
            <person name="Chao H."/>
            <person name="Dinh H."/>
            <person name="Han Y."/>
            <person name="Doddapaneni H."/>
            <person name="Worley K.C."/>
            <person name="Muzny D.M."/>
            <person name="Gibbs R.A."/>
            <person name="Richards S."/>
        </authorList>
    </citation>
    <scope>NUCLEOTIDE SEQUENCE</scope>
    <source>
        <strain evidence="4">HAZT.00-mixed</strain>
        <tissue evidence="4">Whole organism</tissue>
    </source>
</reference>
<evidence type="ECO:0000256" key="2">
    <source>
        <dbReference type="ARBA" id="ARBA00023180"/>
    </source>
</evidence>
<proteinExistence type="predicted"/>
<dbReference type="GO" id="GO:0008081">
    <property type="term" value="F:phosphoric diester hydrolase activity"/>
    <property type="evidence" value="ECO:0007669"/>
    <property type="project" value="TreeGrafter"/>
</dbReference>
<keyword evidence="2" id="KW-0325">Glycoprotein</keyword>
<dbReference type="Pfam" id="PF19272">
    <property type="entry name" value="ASMase_C"/>
    <property type="match status" value="1"/>
</dbReference>
<name>A0A6A0HCN9_HYAAZ</name>
<dbReference type="Proteomes" id="UP000711488">
    <property type="component" value="Unassembled WGS sequence"/>
</dbReference>
<reference evidence="4" key="2">
    <citation type="journal article" date="2018" name="Environ. Sci. Technol.">
        <title>The Toxicogenome of Hyalella azteca: A Model for Sediment Ecotoxicology and Evolutionary Toxicology.</title>
        <authorList>
            <person name="Poynton H.C."/>
            <person name="Hasenbein S."/>
            <person name="Benoit J.B."/>
            <person name="Sepulveda M.S."/>
            <person name="Poelchau M.F."/>
            <person name="Hughes D.S.T."/>
            <person name="Murali S.C."/>
            <person name="Chen S."/>
            <person name="Glastad K.M."/>
            <person name="Goodisman M.A.D."/>
            <person name="Werren J.H."/>
            <person name="Vineis J.H."/>
            <person name="Bowen J.L."/>
            <person name="Friedrich M."/>
            <person name="Jones J."/>
            <person name="Robertson H.M."/>
            <person name="Feyereisen R."/>
            <person name="Mechler-Hickson A."/>
            <person name="Mathers N."/>
            <person name="Lee C.E."/>
            <person name="Colbourne J.K."/>
            <person name="Biales A."/>
            <person name="Johnston J.S."/>
            <person name="Wellborn G.A."/>
            <person name="Rosendale A.J."/>
            <person name="Cridge A.G."/>
            <person name="Munoz-Torres M.C."/>
            <person name="Bain P.A."/>
            <person name="Manny A.R."/>
            <person name="Major K.M."/>
            <person name="Lambert F.N."/>
            <person name="Vulpe C.D."/>
            <person name="Tuck P."/>
            <person name="Blalock B.J."/>
            <person name="Lin Y.Y."/>
            <person name="Smith M.E."/>
            <person name="Ochoa-Acuna H."/>
            <person name="Chen M.M."/>
            <person name="Childers C.P."/>
            <person name="Qu J."/>
            <person name="Dugan S."/>
            <person name="Lee S.L."/>
            <person name="Chao H."/>
            <person name="Dinh H."/>
            <person name="Han Y."/>
            <person name="Doddapaneni H."/>
            <person name="Worley K.C."/>
            <person name="Muzny D.M."/>
            <person name="Gibbs R.A."/>
            <person name="Richards S."/>
        </authorList>
    </citation>
    <scope>NUCLEOTIDE SEQUENCE</scope>
    <source>
        <strain evidence="4">HAZT.00-mixed</strain>
        <tissue evidence="4">Whole organism</tissue>
    </source>
</reference>
<dbReference type="GO" id="GO:0005615">
    <property type="term" value="C:extracellular space"/>
    <property type="evidence" value="ECO:0007669"/>
    <property type="project" value="TreeGrafter"/>
</dbReference>
<dbReference type="PANTHER" id="PTHR10340:SF34">
    <property type="entry name" value="SPHINGOMYELIN PHOSPHODIESTERASE"/>
    <property type="match status" value="1"/>
</dbReference>
<dbReference type="OrthoDB" id="282973at2759"/>
<sequence>MKTGETVRDSLTYSMNLTLANAGADPVFELTYSAKDAYALPDLSPATWTDTVYKMATDTELFDEFYRHQRSFWAEPAELAWCQTECRTNQLCFAVSGDRTDDEPCQRIRALIPDNGNVTSYEHDF</sequence>
<dbReference type="AlphaFoldDB" id="A0A6A0HCN9"/>
<organism evidence="4">
    <name type="scientific">Hyalella azteca</name>
    <name type="common">Amphipod</name>
    <dbReference type="NCBI Taxonomy" id="294128"/>
    <lineage>
        <taxon>Eukaryota</taxon>
        <taxon>Metazoa</taxon>
        <taxon>Ecdysozoa</taxon>
        <taxon>Arthropoda</taxon>
        <taxon>Crustacea</taxon>
        <taxon>Multicrustacea</taxon>
        <taxon>Malacostraca</taxon>
        <taxon>Eumalacostraca</taxon>
        <taxon>Peracarida</taxon>
        <taxon>Amphipoda</taxon>
        <taxon>Senticaudata</taxon>
        <taxon>Talitrida</taxon>
        <taxon>Talitroidea</taxon>
        <taxon>Hyalellidae</taxon>
        <taxon>Hyalella</taxon>
    </lineage>
</organism>